<gene>
    <name evidence="3" type="ORF">Ctob_001301</name>
</gene>
<keyword evidence="4" id="KW-1185">Reference proteome</keyword>
<dbReference type="GO" id="GO:0016301">
    <property type="term" value="F:kinase activity"/>
    <property type="evidence" value="ECO:0007669"/>
    <property type="project" value="UniProtKB-KW"/>
</dbReference>
<dbReference type="GO" id="GO:0003676">
    <property type="term" value="F:nucleic acid binding"/>
    <property type="evidence" value="ECO:0007669"/>
    <property type="project" value="InterPro"/>
</dbReference>
<dbReference type="SUPFAM" id="SSF50249">
    <property type="entry name" value="Nucleic acid-binding proteins"/>
    <property type="match status" value="1"/>
</dbReference>
<reference evidence="4" key="1">
    <citation type="journal article" date="2015" name="PLoS Genet.">
        <title>Genome Sequence and Transcriptome Analyses of Chrysochromulina tobin: Metabolic Tools for Enhanced Algal Fitness in the Prominent Order Prymnesiales (Haptophyceae).</title>
        <authorList>
            <person name="Hovde B.T."/>
            <person name="Deodato C.R."/>
            <person name="Hunsperger H.M."/>
            <person name="Ryken S.A."/>
            <person name="Yost W."/>
            <person name="Jha R.K."/>
            <person name="Patterson J."/>
            <person name="Monnat R.J. Jr."/>
            <person name="Barlow S.B."/>
            <person name="Starkenburg S.R."/>
            <person name="Cattolico R.A."/>
        </authorList>
    </citation>
    <scope>NUCLEOTIDE SEQUENCE</scope>
    <source>
        <strain evidence="4">CCMP291</strain>
    </source>
</reference>
<organism evidence="3 4">
    <name type="scientific">Chrysochromulina tobinii</name>
    <dbReference type="NCBI Taxonomy" id="1460289"/>
    <lineage>
        <taxon>Eukaryota</taxon>
        <taxon>Haptista</taxon>
        <taxon>Haptophyta</taxon>
        <taxon>Prymnesiophyceae</taxon>
        <taxon>Prymnesiales</taxon>
        <taxon>Chrysochromulinaceae</taxon>
        <taxon>Chrysochromulina</taxon>
    </lineage>
</organism>
<keyword evidence="3" id="KW-0418">Kinase</keyword>
<proteinExistence type="predicted"/>
<feature type="compositionally biased region" description="Low complexity" evidence="1">
    <location>
        <begin position="37"/>
        <end position="49"/>
    </location>
</feature>
<evidence type="ECO:0000259" key="2">
    <source>
        <dbReference type="PROSITE" id="PS51857"/>
    </source>
</evidence>
<dbReference type="InterPro" id="IPR002059">
    <property type="entry name" value="CSP_DNA-bd"/>
</dbReference>
<sequence length="679" mass="72970">MSLVTGSIKFFSADKGYGFILPDDSSGDVFFHRHSLADPGGSSGSSALDGGRGTLGSLVPASPVEHVEPFDEDDEGEQERNPRKRWRESERPLYEDDSARVNVNVNERPLYEDDSARVHASAAVPTGALPAAAAERWASGEASSWASGEAAQAPTPAAPEIKVRVYLPGCDTRIDVRLSLTVQQVLRWEQTKRRTEAEAKKVKYNPSEVAAAFVEHVPMPLSRTFAELTEGSSTGSSTGPVKALWELRIEPIPIASPWGIEVCRRTLLLALAVAAAKVRGASAPTAAPNRLGVLALKAVTANGFYLSLWPPPQRESELRNLATELRTALGERALLIAIGEIDDQSRLLQATSAAKLNELVDAGERACKRHIELAEAHLARRLSGFAERVFSHRPRLLLISVPPYGGLEWLAHALELQLRVRELRGVCIDAAHWAKPAGGLRVADLRTDLATLFGSGRVVLPRARQHEEGGASGGGSLGGGSLGEDATTIELPAGGYVMLYGERLQEELAQAATPEGTGVPGAGVLDDLPKPHFRVQALPLCSVVLDEHACVGGGGFLLLRMLAMARASGGSAVGALRAWGRLRPVERERASEHIDLTAVGAAVLNEWKPLNFSFAYELNLYAHLLTPLLRAVPVGDEIYAEARRLLDLLSELHAMPLEYVPAHSPVRGFCGGSWMPPRL</sequence>
<feature type="domain" description="CSD" evidence="2">
    <location>
        <begin position="3"/>
        <end position="84"/>
    </location>
</feature>
<dbReference type="InterPro" id="IPR012340">
    <property type="entry name" value="NA-bd_OB-fold"/>
</dbReference>
<evidence type="ECO:0000313" key="3">
    <source>
        <dbReference type="EMBL" id="KOO23130.1"/>
    </source>
</evidence>
<dbReference type="Proteomes" id="UP000037460">
    <property type="component" value="Unassembled WGS sequence"/>
</dbReference>
<accession>A0A0M0J9G2</accession>
<name>A0A0M0J9G2_9EUKA</name>
<evidence type="ECO:0000313" key="4">
    <source>
        <dbReference type="Proteomes" id="UP000037460"/>
    </source>
</evidence>
<comment type="caution">
    <text evidence="3">The sequence shown here is derived from an EMBL/GenBank/DDBJ whole genome shotgun (WGS) entry which is preliminary data.</text>
</comment>
<dbReference type="OrthoDB" id="422005at2759"/>
<dbReference type="PROSITE" id="PS51857">
    <property type="entry name" value="CSD_2"/>
    <property type="match status" value="1"/>
</dbReference>
<evidence type="ECO:0000256" key="1">
    <source>
        <dbReference type="SAM" id="MobiDB-lite"/>
    </source>
</evidence>
<dbReference type="Pfam" id="PF00313">
    <property type="entry name" value="CSD"/>
    <property type="match status" value="1"/>
</dbReference>
<dbReference type="CDD" id="cd04458">
    <property type="entry name" value="CSP_CDS"/>
    <property type="match status" value="1"/>
</dbReference>
<dbReference type="EMBL" id="JWZX01003217">
    <property type="protein sequence ID" value="KOO23130.1"/>
    <property type="molecule type" value="Genomic_DNA"/>
</dbReference>
<feature type="region of interest" description="Disordered" evidence="1">
    <location>
        <begin position="35"/>
        <end position="92"/>
    </location>
</feature>
<keyword evidence="3" id="KW-0808">Transferase</keyword>
<protein>
    <submittedName>
        <fullName evidence="3">Uridine kinase</fullName>
    </submittedName>
</protein>
<dbReference type="Gene3D" id="2.40.50.140">
    <property type="entry name" value="Nucleic acid-binding proteins"/>
    <property type="match status" value="1"/>
</dbReference>
<dbReference type="AlphaFoldDB" id="A0A0M0J9G2"/>